<dbReference type="SMART" id="SM00342">
    <property type="entry name" value="HTH_ARAC"/>
    <property type="match status" value="1"/>
</dbReference>
<dbReference type="PANTHER" id="PTHR43280:SF29">
    <property type="entry name" value="ARAC-FAMILY TRANSCRIPTIONAL REGULATOR"/>
    <property type="match status" value="1"/>
</dbReference>
<keyword evidence="5" id="KW-0472">Membrane</keyword>
<feature type="region of interest" description="Disordered" evidence="4">
    <location>
        <begin position="244"/>
        <end position="265"/>
    </location>
</feature>
<dbReference type="InterPro" id="IPR009057">
    <property type="entry name" value="Homeodomain-like_sf"/>
</dbReference>
<evidence type="ECO:0000256" key="4">
    <source>
        <dbReference type="SAM" id="MobiDB-lite"/>
    </source>
</evidence>
<name>A0ABX4NQG1_9LEPT</name>
<keyword evidence="5" id="KW-0812">Transmembrane</keyword>
<keyword evidence="8" id="KW-1185">Reference proteome</keyword>
<keyword evidence="2" id="KW-0238">DNA-binding</keyword>
<keyword evidence="3" id="KW-0804">Transcription</keyword>
<keyword evidence="1" id="KW-0805">Transcription regulation</keyword>
<dbReference type="PROSITE" id="PS01124">
    <property type="entry name" value="HTH_ARAC_FAMILY_2"/>
    <property type="match status" value="1"/>
</dbReference>
<dbReference type="PANTHER" id="PTHR43280">
    <property type="entry name" value="ARAC-FAMILY TRANSCRIPTIONAL REGULATOR"/>
    <property type="match status" value="1"/>
</dbReference>
<dbReference type="Pfam" id="PF12833">
    <property type="entry name" value="HTH_18"/>
    <property type="match status" value="1"/>
</dbReference>
<proteinExistence type="predicted"/>
<feature type="transmembrane region" description="Helical" evidence="5">
    <location>
        <begin position="90"/>
        <end position="112"/>
    </location>
</feature>
<evidence type="ECO:0000256" key="1">
    <source>
        <dbReference type="ARBA" id="ARBA00023015"/>
    </source>
</evidence>
<dbReference type="RefSeq" id="WP_100761047.1">
    <property type="nucleotide sequence ID" value="NZ_NPDS01000001.1"/>
</dbReference>
<feature type="transmembrane region" description="Helical" evidence="5">
    <location>
        <begin position="147"/>
        <end position="168"/>
    </location>
</feature>
<evidence type="ECO:0000259" key="6">
    <source>
        <dbReference type="PROSITE" id="PS01124"/>
    </source>
</evidence>
<protein>
    <recommendedName>
        <fullName evidence="6">HTH araC/xylS-type domain-containing protein</fullName>
    </recommendedName>
</protein>
<accession>A0ABX4NQG1</accession>
<feature type="transmembrane region" description="Helical" evidence="5">
    <location>
        <begin position="180"/>
        <end position="199"/>
    </location>
</feature>
<evidence type="ECO:0000256" key="2">
    <source>
        <dbReference type="ARBA" id="ARBA00023125"/>
    </source>
</evidence>
<organism evidence="7 8">
    <name type="scientific">Leptospira barantonii</name>
    <dbReference type="NCBI Taxonomy" id="2023184"/>
    <lineage>
        <taxon>Bacteria</taxon>
        <taxon>Pseudomonadati</taxon>
        <taxon>Spirochaetota</taxon>
        <taxon>Spirochaetia</taxon>
        <taxon>Leptospirales</taxon>
        <taxon>Leptospiraceae</taxon>
        <taxon>Leptospira</taxon>
    </lineage>
</organism>
<evidence type="ECO:0000256" key="3">
    <source>
        <dbReference type="ARBA" id="ARBA00023163"/>
    </source>
</evidence>
<feature type="transmembrane region" description="Helical" evidence="5">
    <location>
        <begin position="124"/>
        <end position="141"/>
    </location>
</feature>
<feature type="transmembrane region" description="Helical" evidence="5">
    <location>
        <begin position="57"/>
        <end position="78"/>
    </location>
</feature>
<dbReference type="EMBL" id="NPDS01000001">
    <property type="protein sequence ID" value="PJZ59072.1"/>
    <property type="molecule type" value="Genomic_DNA"/>
</dbReference>
<sequence length="400" mass="45723">MEGFVSTIYTIKDFVFLDEKVYPISVCAQVVAMLWGLIGGVSDLLRFKKVRMNLARAANFFSIVLMMILYNAATYLILSPALLHPTLSHKIFFGLYFGVSFYSIVSGTFYFLYIVDVVEKPEKYSAILAGVFPFFFALAYFSENLIFPVYLTNVLIILALLAECYLAVYSVYVKKAPKIYLNYTFLCGILVVAYSFRIYGIEVSSPDMLVMAYLAFIYCVVYVSFLQFYFPGFSWKDSKQHNGEPTSVPSFDKTASEESSNETKTLPRKNLLDGVNIRVIENRTDRFLKEKVFLDEELRLPDFAAYLGLTVHQASYFLNHCMKSNFPEFLNFHRMEEAKRMIQDQTNLNLLDIALACGFNSPSSFHRASVKFSGLPPRELKKEILEKTLGISYELNEEPG</sequence>
<feature type="domain" description="HTH araC/xylS-type" evidence="6">
    <location>
        <begin position="282"/>
        <end position="383"/>
    </location>
</feature>
<dbReference type="Proteomes" id="UP000231879">
    <property type="component" value="Unassembled WGS sequence"/>
</dbReference>
<evidence type="ECO:0000256" key="5">
    <source>
        <dbReference type="SAM" id="Phobius"/>
    </source>
</evidence>
<evidence type="ECO:0000313" key="8">
    <source>
        <dbReference type="Proteomes" id="UP000231879"/>
    </source>
</evidence>
<reference evidence="7 8" key="1">
    <citation type="submission" date="2017-07" db="EMBL/GenBank/DDBJ databases">
        <title>Leptospira spp. isolated from tropical soils.</title>
        <authorList>
            <person name="Thibeaux R."/>
            <person name="Iraola G."/>
            <person name="Ferres I."/>
            <person name="Bierque E."/>
            <person name="Girault D."/>
            <person name="Soupe-Gilbert M.-E."/>
            <person name="Picardeau M."/>
            <person name="Goarant C."/>
        </authorList>
    </citation>
    <scope>NUCLEOTIDE SEQUENCE [LARGE SCALE GENOMIC DNA]</scope>
    <source>
        <strain evidence="7 8">FH4-C-A1</strain>
    </source>
</reference>
<keyword evidence="5" id="KW-1133">Transmembrane helix</keyword>
<evidence type="ECO:0000313" key="7">
    <source>
        <dbReference type="EMBL" id="PJZ59072.1"/>
    </source>
</evidence>
<dbReference type="SUPFAM" id="SSF46689">
    <property type="entry name" value="Homeodomain-like"/>
    <property type="match status" value="1"/>
</dbReference>
<comment type="caution">
    <text evidence="7">The sequence shown here is derived from an EMBL/GenBank/DDBJ whole genome shotgun (WGS) entry which is preliminary data.</text>
</comment>
<gene>
    <name evidence="7" type="ORF">CH367_03335</name>
</gene>
<feature type="transmembrane region" description="Helical" evidence="5">
    <location>
        <begin position="211"/>
        <end position="230"/>
    </location>
</feature>
<dbReference type="InterPro" id="IPR018060">
    <property type="entry name" value="HTH_AraC"/>
</dbReference>
<dbReference type="Gene3D" id="1.10.10.60">
    <property type="entry name" value="Homeodomain-like"/>
    <property type="match status" value="1"/>
</dbReference>
<feature type="transmembrane region" description="Helical" evidence="5">
    <location>
        <begin position="22"/>
        <end position="45"/>
    </location>
</feature>